<organism evidence="2">
    <name type="scientific">Arion vulgaris</name>
    <dbReference type="NCBI Taxonomy" id="1028688"/>
    <lineage>
        <taxon>Eukaryota</taxon>
        <taxon>Metazoa</taxon>
        <taxon>Spiralia</taxon>
        <taxon>Lophotrochozoa</taxon>
        <taxon>Mollusca</taxon>
        <taxon>Gastropoda</taxon>
        <taxon>Heterobranchia</taxon>
        <taxon>Euthyneura</taxon>
        <taxon>Panpulmonata</taxon>
        <taxon>Eupulmonata</taxon>
        <taxon>Stylommatophora</taxon>
        <taxon>Helicina</taxon>
        <taxon>Arionoidea</taxon>
        <taxon>Arionidae</taxon>
        <taxon>Arion</taxon>
    </lineage>
</organism>
<feature type="region of interest" description="Disordered" evidence="1">
    <location>
        <begin position="1"/>
        <end position="32"/>
    </location>
</feature>
<feature type="compositionally biased region" description="Basic residues" evidence="1">
    <location>
        <begin position="1"/>
        <end position="16"/>
    </location>
</feature>
<feature type="compositionally biased region" description="Basic and acidic residues" evidence="1">
    <location>
        <begin position="19"/>
        <end position="32"/>
    </location>
</feature>
<sequence length="78" mass="9009">MKRQKNKRRKKNRKNGLNKTRDIVPKAEPDPELRIVELDPNFDEDLLVSPSDSGSEKFAELTGRQTTVSKIRKYDPNA</sequence>
<dbReference type="EMBL" id="HACG01008952">
    <property type="protein sequence ID" value="CEK55817.1"/>
    <property type="molecule type" value="Transcribed_RNA"/>
</dbReference>
<evidence type="ECO:0000256" key="1">
    <source>
        <dbReference type="SAM" id="MobiDB-lite"/>
    </source>
</evidence>
<gene>
    <name evidence="2" type="primary">ORF26116</name>
</gene>
<dbReference type="AlphaFoldDB" id="A0A0B6YHZ1"/>
<protein>
    <submittedName>
        <fullName evidence="2">Uncharacterized protein</fullName>
    </submittedName>
</protein>
<name>A0A0B6YHZ1_9EUPU</name>
<feature type="non-terminal residue" evidence="2">
    <location>
        <position position="78"/>
    </location>
</feature>
<proteinExistence type="predicted"/>
<accession>A0A0B6YHZ1</accession>
<reference evidence="2" key="1">
    <citation type="submission" date="2014-12" db="EMBL/GenBank/DDBJ databases">
        <title>Insight into the proteome of Arion vulgaris.</title>
        <authorList>
            <person name="Aradska J."/>
            <person name="Bulat T."/>
            <person name="Smidak R."/>
            <person name="Sarate P."/>
            <person name="Gangsoo J."/>
            <person name="Sialana F."/>
            <person name="Bilban M."/>
            <person name="Lubec G."/>
        </authorList>
    </citation>
    <scope>NUCLEOTIDE SEQUENCE</scope>
    <source>
        <tissue evidence="2">Skin</tissue>
    </source>
</reference>
<evidence type="ECO:0000313" key="2">
    <source>
        <dbReference type="EMBL" id="CEK55817.1"/>
    </source>
</evidence>